<keyword evidence="2" id="KW-1133">Transmembrane helix</keyword>
<sequence length="905" mass="98121">MLPRLSAKVHPQRSLLSTCAVVTPPSSCEGKGANYACLPSPSASPDDVVPNSLPVCGHDQGRTRWLYNYPRISFVLLFVVCTYIGGIYVSTKVTEWTLDVLGVHSELTAAREVYAATSRMLNTMTECVDRSSLEYLAGAKLQFEADSKRVQRIIDANDQVLADQRNATITCSEAFLTSLKKQVKTATSDNANSTLGCFSDNFYVNVPETDAVSSSRALVLAVRALLTTQAVSAANDSVSKQQTQFENQLLDMWDAVDTVKTSIEKTLGATNELASKELSSMAPILSESDGSGRTQQSASRLGRLGKVVSSELSDPLTSTSATSVEAIQKAGRTLHKALEFLAGLHDGFTDVVNTVDETWGLLEKQLNATVQQATQLQKELVYAAESTAQQINRTSAAVMTSLNQTQQEVSTSFDILHEKWQNAVKKQVAEGLTPWQRLGDQLVAELTANQRQSERPENAIQRKSLLPDRTTNSSLEQEHDKLARDAGSQSTTSTSATDDNGDNFDIDTAVLRASLVDIGAFITQVIFYVDVGRLTLLVADLAVGLITESYSDMPTLDIRGITTVDTIGSVCEVFLCQHSFSAVCYTIVAKASELMRVLVTCVLLLFAASVATAGLFMWKQDHLAHCGGSHASSVATPPTTIQSITRAFFENSGNSSKSVVDPLDEIQKYATIINDSIRNDYAALVLDSAAVWTNQSALLDDARDCATTTSSLARMLQDCTEHNGDNGIDDASLSSQCLTSTLSNTSEIVTPSTTAEELSENAPFLAPSTAFSPCFSPEEEHLHPGREEVVGKLQHSLACATEKAVYLSCASWWLLIVIFVANRFTVRMIIKGVGVYWWRFLSANRLQFVGFCQEDGGIVASDKLPTAIQQHLREARWQIIGRFLGIGFALACVIAVIVITFHGVA</sequence>
<keyword evidence="4" id="KW-1185">Reference proteome</keyword>
<feature type="transmembrane region" description="Helical" evidence="2">
    <location>
        <begin position="72"/>
        <end position="89"/>
    </location>
</feature>
<evidence type="ECO:0000313" key="4">
    <source>
        <dbReference type="Proteomes" id="UP000694044"/>
    </source>
</evidence>
<evidence type="ECO:0000313" key="3">
    <source>
        <dbReference type="EMBL" id="KAG7389995.1"/>
    </source>
</evidence>
<evidence type="ECO:0000256" key="1">
    <source>
        <dbReference type="SAM" id="MobiDB-lite"/>
    </source>
</evidence>
<proteinExistence type="predicted"/>
<feature type="transmembrane region" description="Helical" evidence="2">
    <location>
        <begin position="883"/>
        <end position="904"/>
    </location>
</feature>
<dbReference type="AlphaFoldDB" id="A0A8T1W9K3"/>
<evidence type="ECO:0000256" key="2">
    <source>
        <dbReference type="SAM" id="Phobius"/>
    </source>
</evidence>
<name>A0A8T1W9K3_9STRA</name>
<accession>A0A8T1W9K3</accession>
<keyword evidence="2" id="KW-0812">Transmembrane</keyword>
<reference evidence="3" key="1">
    <citation type="submission" date="2021-02" db="EMBL/GenBank/DDBJ databases">
        <authorList>
            <person name="Palmer J.M."/>
        </authorList>
    </citation>
    <scope>NUCLEOTIDE SEQUENCE</scope>
    <source>
        <strain evidence="3">SCRP734</strain>
    </source>
</reference>
<keyword evidence="2" id="KW-0472">Membrane</keyword>
<dbReference type="EMBL" id="JAGDFM010000037">
    <property type="protein sequence ID" value="KAG7389995.1"/>
    <property type="molecule type" value="Genomic_DNA"/>
</dbReference>
<feature type="transmembrane region" description="Helical" evidence="2">
    <location>
        <begin position="804"/>
        <end position="821"/>
    </location>
</feature>
<protein>
    <submittedName>
        <fullName evidence="3">Uncharacterized protein</fullName>
    </submittedName>
</protein>
<organism evidence="3 4">
    <name type="scientific">Phytophthora pseudosyringae</name>
    <dbReference type="NCBI Taxonomy" id="221518"/>
    <lineage>
        <taxon>Eukaryota</taxon>
        <taxon>Sar</taxon>
        <taxon>Stramenopiles</taxon>
        <taxon>Oomycota</taxon>
        <taxon>Peronosporomycetes</taxon>
        <taxon>Peronosporales</taxon>
        <taxon>Peronosporaceae</taxon>
        <taxon>Phytophthora</taxon>
    </lineage>
</organism>
<dbReference type="Proteomes" id="UP000694044">
    <property type="component" value="Unassembled WGS sequence"/>
</dbReference>
<gene>
    <name evidence="3" type="ORF">PHYPSEUDO_008957</name>
</gene>
<dbReference type="OrthoDB" id="160399at2759"/>
<comment type="caution">
    <text evidence="3">The sequence shown here is derived from an EMBL/GenBank/DDBJ whole genome shotgun (WGS) entry which is preliminary data.</text>
</comment>
<feature type="region of interest" description="Disordered" evidence="1">
    <location>
        <begin position="449"/>
        <end position="499"/>
    </location>
</feature>
<feature type="compositionally biased region" description="Low complexity" evidence="1">
    <location>
        <begin position="485"/>
        <end position="498"/>
    </location>
</feature>